<evidence type="ECO:0000259" key="3">
    <source>
        <dbReference type="PROSITE" id="PS50977"/>
    </source>
</evidence>
<keyword evidence="1 2" id="KW-0238">DNA-binding</keyword>
<accession>A0A1G7DZZ6</accession>
<dbReference type="EMBL" id="FMZX01000057">
    <property type="protein sequence ID" value="SDE57048.1"/>
    <property type="molecule type" value="Genomic_DNA"/>
</dbReference>
<dbReference type="InterPro" id="IPR001647">
    <property type="entry name" value="HTH_TetR"/>
</dbReference>
<dbReference type="AlphaFoldDB" id="A0A1G7DZZ6"/>
<evidence type="ECO:0000256" key="1">
    <source>
        <dbReference type="ARBA" id="ARBA00023125"/>
    </source>
</evidence>
<dbReference type="PROSITE" id="PS50977">
    <property type="entry name" value="HTH_TETR_2"/>
    <property type="match status" value="1"/>
</dbReference>
<dbReference type="Gene3D" id="1.10.357.10">
    <property type="entry name" value="Tetracycline Repressor, domain 2"/>
    <property type="match status" value="1"/>
</dbReference>
<protein>
    <submittedName>
        <fullName evidence="4">Transcriptional regulator, TetR family</fullName>
    </submittedName>
</protein>
<dbReference type="Proteomes" id="UP000198925">
    <property type="component" value="Unassembled WGS sequence"/>
</dbReference>
<dbReference type="GO" id="GO:0003677">
    <property type="term" value="F:DNA binding"/>
    <property type="evidence" value="ECO:0007669"/>
    <property type="project" value="UniProtKB-UniRule"/>
</dbReference>
<keyword evidence="5" id="KW-1185">Reference proteome</keyword>
<dbReference type="SUPFAM" id="SSF46689">
    <property type="entry name" value="Homeodomain-like"/>
    <property type="match status" value="1"/>
</dbReference>
<name>A0A1G7DZZ6_9PROT</name>
<evidence type="ECO:0000256" key="2">
    <source>
        <dbReference type="PROSITE-ProRule" id="PRU00335"/>
    </source>
</evidence>
<evidence type="ECO:0000313" key="4">
    <source>
        <dbReference type="EMBL" id="SDE57048.1"/>
    </source>
</evidence>
<proteinExistence type="predicted"/>
<organism evidence="4 5">
    <name type="scientific">Belnapia rosea</name>
    <dbReference type="NCBI Taxonomy" id="938405"/>
    <lineage>
        <taxon>Bacteria</taxon>
        <taxon>Pseudomonadati</taxon>
        <taxon>Pseudomonadota</taxon>
        <taxon>Alphaproteobacteria</taxon>
        <taxon>Acetobacterales</taxon>
        <taxon>Roseomonadaceae</taxon>
        <taxon>Belnapia</taxon>
    </lineage>
</organism>
<dbReference type="InterPro" id="IPR009057">
    <property type="entry name" value="Homeodomain-like_sf"/>
</dbReference>
<feature type="domain" description="HTH tetR-type" evidence="3">
    <location>
        <begin position="6"/>
        <end position="66"/>
    </location>
</feature>
<reference evidence="4 5" key="1">
    <citation type="submission" date="2016-10" db="EMBL/GenBank/DDBJ databases">
        <authorList>
            <person name="de Groot N.N."/>
        </authorList>
    </citation>
    <scope>NUCLEOTIDE SEQUENCE [LARGE SCALE GENOMIC DNA]</scope>
    <source>
        <strain evidence="4 5">CPCC 100156</strain>
    </source>
</reference>
<gene>
    <name evidence="4" type="ORF">SAMN04487779_10575</name>
</gene>
<dbReference type="RefSeq" id="WP_176849874.1">
    <property type="nucleotide sequence ID" value="NZ_FMZX01000057.1"/>
</dbReference>
<dbReference type="Pfam" id="PF00440">
    <property type="entry name" value="TetR_N"/>
    <property type="match status" value="1"/>
</dbReference>
<evidence type="ECO:0000313" key="5">
    <source>
        <dbReference type="Proteomes" id="UP000198925"/>
    </source>
</evidence>
<sequence length="206" mass="22324">MVRTARFSEDDFIDATMALVAEGGPAAATMQAIARQVGAPTGSIYHRFESRSAVLGAAWNAAYGSFVKALAPLLREGRPREAALAILPWSRENERRARFLLLNEPIALFEDTPPPAPLREELERLENEFDGAFRACVAGCGDGTVRDEELARAKFLIFDAPIAILRPHLVKGGPLPLFAERMIAELHVGMPIAATRDGSMRTVGAA</sequence>
<feature type="DNA-binding region" description="H-T-H motif" evidence="2">
    <location>
        <begin position="29"/>
        <end position="48"/>
    </location>
</feature>